<keyword evidence="2" id="KW-1133">Transmembrane helix</keyword>
<evidence type="ECO:0008006" key="5">
    <source>
        <dbReference type="Google" id="ProtNLM"/>
    </source>
</evidence>
<evidence type="ECO:0000313" key="4">
    <source>
        <dbReference type="Proteomes" id="UP001342418"/>
    </source>
</evidence>
<proteinExistence type="predicted"/>
<sequence length="152" mass="16636">MVQKQQKSKNTSSRQQGNNRKQQESRKARRPHLLEWIIGGVSAVFILAVVGFVLFSGLTSTSSGAVLQVVPAEIEATGGSFRVTFRVVNSGDETAAAVEVEGVMEQEGARIETSRATIDYVPAHSRREGALLFGRDPREHRLELRAKGYADP</sequence>
<dbReference type="InterPro" id="IPR013417">
    <property type="entry name" value="CHP02588"/>
</dbReference>
<dbReference type="EMBL" id="CP030941">
    <property type="protein sequence ID" value="UUP16766.1"/>
    <property type="molecule type" value="Genomic_DNA"/>
</dbReference>
<accession>A0ABY5MLJ9</accession>
<dbReference type="NCBIfam" id="TIGR02588">
    <property type="entry name" value="TIGR02588 family protein"/>
    <property type="match status" value="1"/>
</dbReference>
<gene>
    <name evidence="3" type="ORF">NTH_01213</name>
</gene>
<dbReference type="RefSeq" id="WP_338529170.1">
    <property type="nucleotide sequence ID" value="NZ_CP030941.1"/>
</dbReference>
<feature type="transmembrane region" description="Helical" evidence="2">
    <location>
        <begin position="33"/>
        <end position="55"/>
    </location>
</feature>
<protein>
    <recommendedName>
        <fullName evidence="5">TIGR02588 family protein</fullName>
    </recommendedName>
</protein>
<organism evidence="3 4">
    <name type="scientific">Nitratireductor thuwali</name>
    <dbReference type="NCBI Taxonomy" id="2267699"/>
    <lineage>
        <taxon>Bacteria</taxon>
        <taxon>Pseudomonadati</taxon>
        <taxon>Pseudomonadota</taxon>
        <taxon>Alphaproteobacteria</taxon>
        <taxon>Hyphomicrobiales</taxon>
        <taxon>Phyllobacteriaceae</taxon>
        <taxon>Nitratireductor</taxon>
    </lineage>
</organism>
<feature type="compositionally biased region" description="Polar residues" evidence="1">
    <location>
        <begin position="1"/>
        <end position="20"/>
    </location>
</feature>
<feature type="region of interest" description="Disordered" evidence="1">
    <location>
        <begin position="1"/>
        <end position="27"/>
    </location>
</feature>
<evidence type="ECO:0000256" key="1">
    <source>
        <dbReference type="SAM" id="MobiDB-lite"/>
    </source>
</evidence>
<keyword evidence="2" id="KW-0472">Membrane</keyword>
<reference evidence="3 4" key="1">
    <citation type="submission" date="2018-07" db="EMBL/GenBank/DDBJ databases">
        <title>Genome sequence of Nitratireductor thuwali#1536.</title>
        <authorList>
            <person name="Michoud G."/>
            <person name="Merlino G."/>
            <person name="Sefrji F.O."/>
            <person name="Daffonchio D."/>
        </authorList>
    </citation>
    <scope>NUCLEOTIDE SEQUENCE [LARGE SCALE GENOMIC DNA]</scope>
    <source>
        <strain evidence="4">Nit1536</strain>
    </source>
</reference>
<keyword evidence="2" id="KW-0812">Transmembrane</keyword>
<keyword evidence="4" id="KW-1185">Reference proteome</keyword>
<name>A0ABY5MLJ9_9HYPH</name>
<dbReference type="Proteomes" id="UP001342418">
    <property type="component" value="Chromosome"/>
</dbReference>
<evidence type="ECO:0000313" key="3">
    <source>
        <dbReference type="EMBL" id="UUP16766.1"/>
    </source>
</evidence>
<evidence type="ECO:0000256" key="2">
    <source>
        <dbReference type="SAM" id="Phobius"/>
    </source>
</evidence>